<protein>
    <submittedName>
        <fullName evidence="2">Uncharacterized protein</fullName>
    </submittedName>
</protein>
<keyword evidence="3" id="KW-1185">Reference proteome</keyword>
<proteinExistence type="predicted"/>
<dbReference type="EMBL" id="ML213536">
    <property type="protein sequence ID" value="TFK45791.1"/>
    <property type="molecule type" value="Genomic_DNA"/>
</dbReference>
<evidence type="ECO:0000313" key="2">
    <source>
        <dbReference type="EMBL" id="TFK45791.1"/>
    </source>
</evidence>
<reference evidence="2 3" key="1">
    <citation type="journal article" date="2019" name="Nat. Ecol. Evol.">
        <title>Megaphylogeny resolves global patterns of mushroom evolution.</title>
        <authorList>
            <person name="Varga T."/>
            <person name="Krizsan K."/>
            <person name="Foldi C."/>
            <person name="Dima B."/>
            <person name="Sanchez-Garcia M."/>
            <person name="Sanchez-Ramirez S."/>
            <person name="Szollosi G.J."/>
            <person name="Szarkandi J.G."/>
            <person name="Papp V."/>
            <person name="Albert L."/>
            <person name="Andreopoulos W."/>
            <person name="Angelini C."/>
            <person name="Antonin V."/>
            <person name="Barry K.W."/>
            <person name="Bougher N.L."/>
            <person name="Buchanan P."/>
            <person name="Buyck B."/>
            <person name="Bense V."/>
            <person name="Catcheside P."/>
            <person name="Chovatia M."/>
            <person name="Cooper J."/>
            <person name="Damon W."/>
            <person name="Desjardin D."/>
            <person name="Finy P."/>
            <person name="Geml J."/>
            <person name="Haridas S."/>
            <person name="Hughes K."/>
            <person name="Justo A."/>
            <person name="Karasinski D."/>
            <person name="Kautmanova I."/>
            <person name="Kiss B."/>
            <person name="Kocsube S."/>
            <person name="Kotiranta H."/>
            <person name="LaButti K.M."/>
            <person name="Lechner B.E."/>
            <person name="Liimatainen K."/>
            <person name="Lipzen A."/>
            <person name="Lukacs Z."/>
            <person name="Mihaltcheva S."/>
            <person name="Morgado L.N."/>
            <person name="Niskanen T."/>
            <person name="Noordeloos M.E."/>
            <person name="Ohm R.A."/>
            <person name="Ortiz-Santana B."/>
            <person name="Ovrebo C."/>
            <person name="Racz N."/>
            <person name="Riley R."/>
            <person name="Savchenko A."/>
            <person name="Shiryaev A."/>
            <person name="Soop K."/>
            <person name="Spirin V."/>
            <person name="Szebenyi C."/>
            <person name="Tomsovsky M."/>
            <person name="Tulloss R.E."/>
            <person name="Uehling J."/>
            <person name="Grigoriev I.V."/>
            <person name="Vagvolgyi C."/>
            <person name="Papp T."/>
            <person name="Martin F.M."/>
            <person name="Miettinen O."/>
            <person name="Hibbett D.S."/>
            <person name="Nagy L.G."/>
        </authorList>
    </citation>
    <scope>NUCLEOTIDE SEQUENCE [LARGE SCALE GENOMIC DNA]</scope>
    <source>
        <strain evidence="2 3">OMC1185</strain>
    </source>
</reference>
<gene>
    <name evidence="2" type="ORF">OE88DRAFT_1081375</name>
</gene>
<name>A0A5C3MWG3_9AGAM</name>
<organism evidence="2 3">
    <name type="scientific">Heliocybe sulcata</name>
    <dbReference type="NCBI Taxonomy" id="5364"/>
    <lineage>
        <taxon>Eukaryota</taxon>
        <taxon>Fungi</taxon>
        <taxon>Dikarya</taxon>
        <taxon>Basidiomycota</taxon>
        <taxon>Agaricomycotina</taxon>
        <taxon>Agaricomycetes</taxon>
        <taxon>Gloeophyllales</taxon>
        <taxon>Gloeophyllaceae</taxon>
        <taxon>Heliocybe</taxon>
    </lineage>
</organism>
<feature type="region of interest" description="Disordered" evidence="1">
    <location>
        <begin position="81"/>
        <end position="151"/>
    </location>
</feature>
<dbReference type="AlphaFoldDB" id="A0A5C3MWG3"/>
<dbReference type="Proteomes" id="UP000305948">
    <property type="component" value="Unassembled WGS sequence"/>
</dbReference>
<evidence type="ECO:0000256" key="1">
    <source>
        <dbReference type="SAM" id="MobiDB-lite"/>
    </source>
</evidence>
<sequence length="257" mass="27381">MMGVRSKIIKALEDSGMSDERLVAHLAGLVPSHSNTTVEALVRTNFVKLCREALPPPRLAAVAKHPPMSCLPWSDNDRHGWVDGPMAPSPTAEEPLVTRKPEVLPCPPGGSGSPEAEGDKETPALPPGPTDCREGDTGDARVAASRKRGEESQVIAEIPLTISRHPPRKRLCTEAPEALLAEGSRAPSLAIGSRVWSAVNPHHPIGFIQAPDKTDTETLTLEQLLVHSGPSDVRQPIVQGKSSRVKGQATAYALTRG</sequence>
<evidence type="ECO:0000313" key="3">
    <source>
        <dbReference type="Proteomes" id="UP000305948"/>
    </source>
</evidence>
<accession>A0A5C3MWG3</accession>